<comment type="caution">
    <text evidence="1">The sequence shown here is derived from an EMBL/GenBank/DDBJ whole genome shotgun (WGS) entry which is preliminary data.</text>
</comment>
<keyword evidence="2" id="KW-1185">Reference proteome</keyword>
<evidence type="ECO:0000313" key="1">
    <source>
        <dbReference type="EMBL" id="KAG5575700.1"/>
    </source>
</evidence>
<dbReference type="OrthoDB" id="1298065at2759"/>
<dbReference type="PANTHER" id="PTHR46238:SF8">
    <property type="entry name" value="ENDONUCLEASE_EXONUCLEASE_PHOSPHATASE DOMAIN-CONTAINING PROTEIN"/>
    <property type="match status" value="1"/>
</dbReference>
<reference evidence="1 2" key="1">
    <citation type="submission" date="2020-09" db="EMBL/GenBank/DDBJ databases">
        <title>De no assembly of potato wild relative species, Solanum commersonii.</title>
        <authorList>
            <person name="Cho K."/>
        </authorList>
    </citation>
    <scope>NUCLEOTIDE SEQUENCE [LARGE SCALE GENOMIC DNA]</scope>
    <source>
        <strain evidence="1">LZ3.2</strain>
        <tissue evidence="1">Leaf</tissue>
    </source>
</reference>
<proteinExistence type="predicted"/>
<organism evidence="1 2">
    <name type="scientific">Solanum commersonii</name>
    <name type="common">Commerson's wild potato</name>
    <name type="synonym">Commerson's nightshade</name>
    <dbReference type="NCBI Taxonomy" id="4109"/>
    <lineage>
        <taxon>Eukaryota</taxon>
        <taxon>Viridiplantae</taxon>
        <taxon>Streptophyta</taxon>
        <taxon>Embryophyta</taxon>
        <taxon>Tracheophyta</taxon>
        <taxon>Spermatophyta</taxon>
        <taxon>Magnoliopsida</taxon>
        <taxon>eudicotyledons</taxon>
        <taxon>Gunneridae</taxon>
        <taxon>Pentapetalae</taxon>
        <taxon>asterids</taxon>
        <taxon>lamiids</taxon>
        <taxon>Solanales</taxon>
        <taxon>Solanaceae</taxon>
        <taxon>Solanoideae</taxon>
        <taxon>Solaneae</taxon>
        <taxon>Solanum</taxon>
    </lineage>
</organism>
<dbReference type="Proteomes" id="UP000824120">
    <property type="component" value="Chromosome 11"/>
</dbReference>
<sequence length="292" mass="33755">MFVSYAESTKFASNNSSYFTLTNCAIYVLAFFILPHNCDVPFMVLLCINVNETHIKNSIANIFSKETYLLLSLNHIHVEEFCPKTEYLRCNFSDVVEEAEVEVRLATQTIPKRESFKYLGSVIQGSGDIDDDVTHRIGVAWMKWRLASGVLCDKKIPSRLIGKFYRVVVRPALLYGAECWPVKNAHVQKMHIVEMRMLRWMCGHTRSDKIRNEVIREKVGGASVVDKLREARLRWFGHMKRRYAPDTPGEGGARGWLLRCLERGRGRPKKYWGEVIRRDLARPSPYRGHDSR</sequence>
<name>A0A9J5WKI5_SOLCO</name>
<evidence type="ECO:0000313" key="2">
    <source>
        <dbReference type="Proteomes" id="UP000824120"/>
    </source>
</evidence>
<dbReference type="PANTHER" id="PTHR46238">
    <property type="entry name" value="REVERSE TRANSCRIPTASE DOMAIN-CONTAINING PROTEIN"/>
    <property type="match status" value="1"/>
</dbReference>
<accession>A0A9J5WKI5</accession>
<gene>
    <name evidence="1" type="ORF">H5410_055834</name>
</gene>
<protein>
    <submittedName>
        <fullName evidence="1">Uncharacterized protein</fullName>
    </submittedName>
</protein>
<dbReference type="AlphaFoldDB" id="A0A9J5WKI5"/>
<dbReference type="EMBL" id="JACXVP010000011">
    <property type="protein sequence ID" value="KAG5575700.1"/>
    <property type="molecule type" value="Genomic_DNA"/>
</dbReference>